<dbReference type="STRING" id="342002.BST15_07935"/>
<evidence type="ECO:0000256" key="5">
    <source>
        <dbReference type="ARBA" id="ARBA00023002"/>
    </source>
</evidence>
<dbReference type="EMBL" id="MVHH01000011">
    <property type="protein sequence ID" value="OQZ99369.1"/>
    <property type="molecule type" value="Genomic_DNA"/>
</dbReference>
<dbReference type="Proteomes" id="UP000192327">
    <property type="component" value="Unassembled WGS sequence"/>
</dbReference>
<dbReference type="Pfam" id="PF00296">
    <property type="entry name" value="Bac_luciferase"/>
    <property type="match status" value="1"/>
</dbReference>
<dbReference type="AlphaFoldDB" id="A0A0F5N1L7"/>
<dbReference type="PANTHER" id="PTHR42847">
    <property type="entry name" value="ALKANESULFONATE MONOOXYGENASE"/>
    <property type="match status" value="1"/>
</dbReference>
<dbReference type="GeneID" id="29696853"/>
<accession>A0A0F5N1L7</accession>
<name>A0A0F5N1L7_9MYCO</name>
<evidence type="ECO:0000256" key="4">
    <source>
        <dbReference type="ARBA" id="ARBA00022643"/>
    </source>
</evidence>
<evidence type="ECO:0000313" key="8">
    <source>
        <dbReference type="EMBL" id="KKC00906.1"/>
    </source>
</evidence>
<keyword evidence="3" id="KW-0285">Flavoprotein</keyword>
<dbReference type="PANTHER" id="PTHR42847:SF4">
    <property type="entry name" value="ALKANESULFONATE MONOOXYGENASE-RELATED"/>
    <property type="match status" value="1"/>
</dbReference>
<dbReference type="InterPro" id="IPR019911">
    <property type="entry name" value="Alkanesulphonate_mOase_FMN-dep"/>
</dbReference>
<dbReference type="InterPro" id="IPR036661">
    <property type="entry name" value="Luciferase-like_sf"/>
</dbReference>
<dbReference type="SUPFAM" id="SSF51679">
    <property type="entry name" value="Bacterial luciferase-like"/>
    <property type="match status" value="1"/>
</dbReference>
<evidence type="ECO:0000256" key="2">
    <source>
        <dbReference type="ARBA" id="ARBA00012113"/>
    </source>
</evidence>
<comment type="caution">
    <text evidence="8">The sequence shown here is derived from an EMBL/GenBank/DDBJ whole genome shotgun (WGS) entry which is preliminary data.</text>
</comment>
<dbReference type="EC" id="1.14.14.5" evidence="2"/>
<feature type="domain" description="Luciferase-like" evidence="7">
    <location>
        <begin position="1"/>
        <end position="323"/>
    </location>
</feature>
<dbReference type="GO" id="GO:0046306">
    <property type="term" value="P:alkanesulfonate catabolic process"/>
    <property type="evidence" value="ECO:0007669"/>
    <property type="project" value="TreeGrafter"/>
</dbReference>
<dbReference type="InterPro" id="IPR050172">
    <property type="entry name" value="SsuD_RutA_monooxygenase"/>
</dbReference>
<keyword evidence="4" id="KW-0288">FMN</keyword>
<dbReference type="Gene3D" id="3.20.20.30">
    <property type="entry name" value="Luciferase-like domain"/>
    <property type="match status" value="1"/>
</dbReference>
<evidence type="ECO:0000256" key="1">
    <source>
        <dbReference type="ARBA" id="ARBA00007044"/>
    </source>
</evidence>
<protein>
    <recommendedName>
        <fullName evidence="2">alkanesulfonate monooxygenase</fullName>
        <ecNumber evidence="2">1.14.14.5</ecNumber>
    </recommendedName>
</protein>
<gene>
    <name evidence="9" type="ORF">BST15_07935</name>
    <name evidence="8" type="ORF">WR43_03080</name>
</gene>
<reference evidence="8" key="2">
    <citation type="submission" date="2015-04" db="EMBL/GenBank/DDBJ databases">
        <title>Genome sequence of Mycobacterium arupense strain GUC1.</title>
        <authorList>
            <person name="Greninger A.L."/>
            <person name="Cunningham G."/>
            <person name="Chiu C.Y."/>
            <person name="Miller S."/>
        </authorList>
    </citation>
    <scope>NUCLEOTIDE SEQUENCE</scope>
    <source>
        <strain evidence="8">GUC1</strain>
    </source>
</reference>
<dbReference type="EMBL" id="LASW01000006">
    <property type="protein sequence ID" value="KKC00906.1"/>
    <property type="molecule type" value="Genomic_DNA"/>
</dbReference>
<proteinExistence type="inferred from homology"/>
<evidence type="ECO:0000313" key="9">
    <source>
        <dbReference type="EMBL" id="OQZ99369.1"/>
    </source>
</evidence>
<evidence type="ECO:0000259" key="7">
    <source>
        <dbReference type="Pfam" id="PF00296"/>
    </source>
</evidence>
<dbReference type="CDD" id="cd01094">
    <property type="entry name" value="Alkanesulfonate_monoxygenase"/>
    <property type="match status" value="1"/>
</dbReference>
<evidence type="ECO:0000256" key="6">
    <source>
        <dbReference type="ARBA" id="ARBA00023033"/>
    </source>
</evidence>
<reference evidence="10" key="1">
    <citation type="submission" date="2015-04" db="EMBL/GenBank/DDBJ databases">
        <title>Genome sequence of Mycobacterium arupense GUC1.</title>
        <authorList>
            <person name="Greninger A.L."/>
            <person name="Cunningham G."/>
            <person name="Chiu C.Y."/>
            <person name="Miller S."/>
        </authorList>
    </citation>
    <scope>NUCLEOTIDE SEQUENCE [LARGE SCALE GENOMIC DNA]</scope>
    <source>
        <strain evidence="10">GUC1</strain>
    </source>
</reference>
<dbReference type="Proteomes" id="UP000034416">
    <property type="component" value="Unassembled WGS sequence"/>
</dbReference>
<reference evidence="9 11" key="3">
    <citation type="submission" date="2016-12" db="EMBL/GenBank/DDBJ databases">
        <title>The new phylogeny of genus Mycobacterium.</title>
        <authorList>
            <person name="Tortoli E."/>
            <person name="Trovato A."/>
            <person name="Cirillo D.M."/>
        </authorList>
    </citation>
    <scope>NUCLEOTIDE SEQUENCE [LARGE SCALE GENOMIC DNA]</scope>
    <source>
        <strain evidence="9 11">DSM 44942</strain>
    </source>
</reference>
<evidence type="ECO:0000256" key="3">
    <source>
        <dbReference type="ARBA" id="ARBA00022630"/>
    </source>
</evidence>
<keyword evidence="11" id="KW-1185">Reference proteome</keyword>
<organism evidence="8 10">
    <name type="scientific">Mycolicibacter arupensis</name>
    <dbReference type="NCBI Taxonomy" id="342002"/>
    <lineage>
        <taxon>Bacteria</taxon>
        <taxon>Bacillati</taxon>
        <taxon>Actinomycetota</taxon>
        <taxon>Actinomycetes</taxon>
        <taxon>Mycobacteriales</taxon>
        <taxon>Mycobacteriaceae</taxon>
        <taxon>Mycolicibacter</taxon>
    </lineage>
</organism>
<dbReference type="RefSeq" id="WP_023363445.1">
    <property type="nucleotide sequence ID" value="NZ_JACKUJ010000017.1"/>
</dbReference>
<evidence type="ECO:0000313" key="11">
    <source>
        <dbReference type="Proteomes" id="UP000192327"/>
    </source>
</evidence>
<keyword evidence="5" id="KW-0560">Oxidoreductase</keyword>
<comment type="similarity">
    <text evidence="1">Belongs to the SsuD family.</text>
</comment>
<dbReference type="InterPro" id="IPR011251">
    <property type="entry name" value="Luciferase-like_dom"/>
</dbReference>
<dbReference type="NCBIfam" id="NF001939">
    <property type="entry name" value="PRK00719.1"/>
    <property type="match status" value="1"/>
</dbReference>
<evidence type="ECO:0000313" key="10">
    <source>
        <dbReference type="Proteomes" id="UP000034416"/>
    </source>
</evidence>
<dbReference type="GO" id="GO:0008726">
    <property type="term" value="F:alkanesulfonate monooxygenase activity"/>
    <property type="evidence" value="ECO:0007669"/>
    <property type="project" value="UniProtKB-EC"/>
</dbReference>
<keyword evidence="6 9" id="KW-0503">Monooxygenase</keyword>
<sequence length="365" mass="40209">MDIYWYIPTHTDGPHLSTMHRARAANLRYITQIAQAADDLGYVGVLVPTGSVCEDAWITASFLAPETTSLRFIVAVRPGQSTPSMTARMASAFDRYSRGRLTVNVVCGGDPVELAGDGVFLSHGQRYEQADEYIQAWTDLLQGKTVDMNGRYVRIEGGQLHYLPLQEPHPPLMCGASSGAGQAFAAKWIDTVLTWGEPPEQVQPKLDEMRAKAHAAGRRVTFGIRLHTIVRETSREAWAAADDLIRYVRDEDVAASQAALARSESEGQRRMVALHRGSREHLEVSPNLWAGVGLVTGGAGTALVGSVEEVRDRIMEYHDIGIDTFILSGYPHLEECYRVAETLFPQLPFEPKVNSLQPKVIPGGW</sequence>
<dbReference type="PATRIC" id="fig|342002.3.peg.1072"/>
<dbReference type="NCBIfam" id="TIGR03565">
    <property type="entry name" value="alk_sulf_monoox"/>
    <property type="match status" value="1"/>
</dbReference>